<reference evidence="2 3" key="1">
    <citation type="journal article" date="2011" name="Mol. Biol. Evol.">
        <title>Comparative genomic analysis of fruiting body formation in Myxococcales.</title>
        <authorList>
            <person name="Huntley S."/>
            <person name="Hamann N."/>
            <person name="Wegener-Feldbrugge S."/>
            <person name="Treuner-Lange A."/>
            <person name="Kube M."/>
            <person name="Reinhardt R."/>
            <person name="Klages S."/>
            <person name="Muller R."/>
            <person name="Ronning C.M."/>
            <person name="Nierman W.C."/>
            <person name="Sogaard-Andersen L."/>
        </authorList>
    </citation>
    <scope>NUCLEOTIDE SEQUENCE [LARGE SCALE GENOMIC DNA]</scope>
    <source>
        <strain evidence="2 3">DW4/3-1</strain>
    </source>
</reference>
<evidence type="ECO:0000313" key="2">
    <source>
        <dbReference type="EMBL" id="ADO75227.1"/>
    </source>
</evidence>
<dbReference type="AlphaFoldDB" id="E3FFW8"/>
<dbReference type="KEGG" id="sur:STAUR_7471"/>
<dbReference type="HOGENOM" id="CLU_2865686_0_0_7"/>
<dbReference type="EMBL" id="CP002271">
    <property type="protein sequence ID" value="ADO75227.1"/>
    <property type="molecule type" value="Genomic_DNA"/>
</dbReference>
<accession>E3FFW8</accession>
<dbReference type="STRING" id="378806.STAUR_7471"/>
<dbReference type="Proteomes" id="UP000001351">
    <property type="component" value="Chromosome"/>
</dbReference>
<feature type="region of interest" description="Disordered" evidence="1">
    <location>
        <begin position="1"/>
        <end position="64"/>
    </location>
</feature>
<organism evidence="2 3">
    <name type="scientific">Stigmatella aurantiaca (strain DW4/3-1)</name>
    <dbReference type="NCBI Taxonomy" id="378806"/>
    <lineage>
        <taxon>Bacteria</taxon>
        <taxon>Pseudomonadati</taxon>
        <taxon>Myxococcota</taxon>
        <taxon>Myxococcia</taxon>
        <taxon>Myxococcales</taxon>
        <taxon>Cystobacterineae</taxon>
        <taxon>Archangiaceae</taxon>
        <taxon>Stigmatella</taxon>
    </lineage>
</organism>
<gene>
    <name evidence="2" type="ordered locus">STAUR_7471</name>
</gene>
<sequence>MAVQRVRGQSIRDEACPFDGTSHLGQRSGQADGLLRPYPTGGARLSEPMGAYSGSGMPPISPDS</sequence>
<keyword evidence="3" id="KW-1185">Reference proteome</keyword>
<evidence type="ECO:0000256" key="1">
    <source>
        <dbReference type="SAM" id="MobiDB-lite"/>
    </source>
</evidence>
<protein>
    <submittedName>
        <fullName evidence="2">Uncharacterized protein</fullName>
    </submittedName>
</protein>
<name>E3FFW8_STIAD</name>
<evidence type="ECO:0000313" key="3">
    <source>
        <dbReference type="Proteomes" id="UP000001351"/>
    </source>
</evidence>
<proteinExistence type="predicted"/>